<organism evidence="1 2">
    <name type="scientific">Aristolochia fimbriata</name>
    <name type="common">White veined hardy Dutchman's pipe vine</name>
    <dbReference type="NCBI Taxonomy" id="158543"/>
    <lineage>
        <taxon>Eukaryota</taxon>
        <taxon>Viridiplantae</taxon>
        <taxon>Streptophyta</taxon>
        <taxon>Embryophyta</taxon>
        <taxon>Tracheophyta</taxon>
        <taxon>Spermatophyta</taxon>
        <taxon>Magnoliopsida</taxon>
        <taxon>Magnoliidae</taxon>
        <taxon>Piperales</taxon>
        <taxon>Aristolochiaceae</taxon>
        <taxon>Aristolochia</taxon>
    </lineage>
</organism>
<comment type="caution">
    <text evidence="1">The sequence shown here is derived from an EMBL/GenBank/DDBJ whole genome shotgun (WGS) entry which is preliminary data.</text>
</comment>
<keyword evidence="2" id="KW-1185">Reference proteome</keyword>
<dbReference type="AlphaFoldDB" id="A0AAV7EEC2"/>
<name>A0AAV7EEC2_ARIFI</name>
<sequence>MEREGERERERVREKQETYIGEKETKQPCINHLRFIGLLPKAGRRDTQRIRIGLKRCVILWAQLPFTVDDPVVHTIYSFLPDRACILWNH</sequence>
<protein>
    <submittedName>
        <fullName evidence="1">Uncharacterized protein</fullName>
    </submittedName>
</protein>
<gene>
    <name evidence="1" type="ORF">H6P81_012777</name>
</gene>
<reference evidence="1 2" key="1">
    <citation type="submission" date="2021-07" db="EMBL/GenBank/DDBJ databases">
        <title>The Aristolochia fimbriata genome: insights into angiosperm evolution, floral development and chemical biosynthesis.</title>
        <authorList>
            <person name="Jiao Y."/>
        </authorList>
    </citation>
    <scope>NUCLEOTIDE SEQUENCE [LARGE SCALE GENOMIC DNA]</scope>
    <source>
        <strain evidence="1">IBCAS-2021</strain>
        <tissue evidence="1">Leaf</tissue>
    </source>
</reference>
<dbReference type="EMBL" id="JAINDJ010000005">
    <property type="protein sequence ID" value="KAG9446649.1"/>
    <property type="molecule type" value="Genomic_DNA"/>
</dbReference>
<evidence type="ECO:0000313" key="2">
    <source>
        <dbReference type="Proteomes" id="UP000825729"/>
    </source>
</evidence>
<accession>A0AAV7EEC2</accession>
<proteinExistence type="predicted"/>
<evidence type="ECO:0000313" key="1">
    <source>
        <dbReference type="EMBL" id="KAG9446649.1"/>
    </source>
</evidence>
<dbReference type="Proteomes" id="UP000825729">
    <property type="component" value="Unassembled WGS sequence"/>
</dbReference>